<dbReference type="AlphaFoldDB" id="A0A9P4L6N3"/>
<name>A0A9P4L6N3_9PLEO</name>
<protein>
    <submittedName>
        <fullName evidence="1">Uncharacterized protein</fullName>
    </submittedName>
</protein>
<evidence type="ECO:0000313" key="2">
    <source>
        <dbReference type="Proteomes" id="UP000800039"/>
    </source>
</evidence>
<dbReference type="RefSeq" id="XP_040785811.1">
    <property type="nucleotide sequence ID" value="XM_040937093.1"/>
</dbReference>
<reference evidence="1" key="1">
    <citation type="submission" date="2020-01" db="EMBL/GenBank/DDBJ databases">
        <authorList>
            <consortium name="DOE Joint Genome Institute"/>
            <person name="Haridas S."/>
            <person name="Albert R."/>
            <person name="Binder M."/>
            <person name="Bloem J."/>
            <person name="Labutti K."/>
            <person name="Salamov A."/>
            <person name="Andreopoulos B."/>
            <person name="Baker S.E."/>
            <person name="Barry K."/>
            <person name="Bills G."/>
            <person name="Bluhm B.H."/>
            <person name="Cannon C."/>
            <person name="Castanera R."/>
            <person name="Culley D.E."/>
            <person name="Daum C."/>
            <person name="Ezra D."/>
            <person name="Gonzalez J.B."/>
            <person name="Henrissat B."/>
            <person name="Kuo A."/>
            <person name="Liang C."/>
            <person name="Lipzen A."/>
            <person name="Lutzoni F."/>
            <person name="Magnuson J."/>
            <person name="Mondo S."/>
            <person name="Nolan M."/>
            <person name="Ohm R."/>
            <person name="Pangilinan J."/>
            <person name="Park H.-J."/>
            <person name="Ramirez L."/>
            <person name="Alfaro M."/>
            <person name="Sun H."/>
            <person name="Tritt A."/>
            <person name="Yoshinaga Y."/>
            <person name="Zwiers L.-H."/>
            <person name="Turgeon B.G."/>
            <person name="Goodwin S.B."/>
            <person name="Spatafora J.W."/>
            <person name="Crous P.W."/>
            <person name="Grigoriev I.V."/>
        </authorList>
    </citation>
    <scope>NUCLEOTIDE SEQUENCE</scope>
    <source>
        <strain evidence="1">CBS 394.84</strain>
    </source>
</reference>
<comment type="caution">
    <text evidence="1">The sequence shown here is derived from an EMBL/GenBank/DDBJ whole genome shotgun (WGS) entry which is preliminary data.</text>
</comment>
<gene>
    <name evidence="1" type="ORF">K460DRAFT_407614</name>
</gene>
<accession>A0A9P4L6N3</accession>
<evidence type="ECO:0000313" key="1">
    <source>
        <dbReference type="EMBL" id="KAF1843248.1"/>
    </source>
</evidence>
<dbReference type="GeneID" id="63854343"/>
<dbReference type="EMBL" id="ML976617">
    <property type="protein sequence ID" value="KAF1843248.1"/>
    <property type="molecule type" value="Genomic_DNA"/>
</dbReference>
<dbReference type="Proteomes" id="UP000800039">
    <property type="component" value="Unassembled WGS sequence"/>
</dbReference>
<keyword evidence="2" id="KW-1185">Reference proteome</keyword>
<sequence>MDNSAPSPPLSLEEVLEIYLLCFEAAVAALPPFSLAYAMSCQYDDVDVPVWMLWDTDDLDDPPADPFSLSFPPEYVVDGLMKKDMCDWFCFLLESEVDRKLRELFGARVRWLQCCPRIPFLLATRSGEHQLEIPTHSVLLVTRCDGRMAVMDGTLQQFGWPRETWLQSWNDFLTTRVNTREQPCYLFASDEDRESARELATETDGGFWEVAQERMTELFGELDWEELKNLGTVERVERVKRQAEDKFAGANEEACERYDREQGRE</sequence>
<dbReference type="OrthoDB" id="3789784at2759"/>
<organism evidence="1 2">
    <name type="scientific">Cucurbitaria berberidis CBS 394.84</name>
    <dbReference type="NCBI Taxonomy" id="1168544"/>
    <lineage>
        <taxon>Eukaryota</taxon>
        <taxon>Fungi</taxon>
        <taxon>Dikarya</taxon>
        <taxon>Ascomycota</taxon>
        <taxon>Pezizomycotina</taxon>
        <taxon>Dothideomycetes</taxon>
        <taxon>Pleosporomycetidae</taxon>
        <taxon>Pleosporales</taxon>
        <taxon>Pleosporineae</taxon>
        <taxon>Cucurbitariaceae</taxon>
        <taxon>Cucurbitaria</taxon>
    </lineage>
</organism>
<proteinExistence type="predicted"/>